<gene>
    <name evidence="2" type="ORF">MON38_19500</name>
</gene>
<dbReference type="AlphaFoldDB" id="A0A9X1VJ56"/>
<feature type="signal peptide" evidence="1">
    <location>
        <begin position="1"/>
        <end position="22"/>
    </location>
</feature>
<accession>A0A9X1VJ56</accession>
<proteinExistence type="predicted"/>
<name>A0A9X1VJ56_9BACT</name>
<sequence>MNLSASTLSTCAGLLTTFAAVGQVVHPASAPTVALNWQPAANPDALAIDVDGDAQPDLTFTDSNSYASTQGMPTIRTFYVTPAVGLELALDSMEYDSAHRYQAGQPISRAVRWATNGGYVAYTVLGNGGLGGRGFFRDGQPGYVVIRKNTAGRWRYWWFNVKASYYGSGTSTVNFYGQASQALAGAVRQAAAEVLVFPNPATTGWTLQGAARYQLLDATGRRLDSGVVTGTAFISSQALAPGMYLLELQQPNGACLYRKLIRE</sequence>
<evidence type="ECO:0000256" key="1">
    <source>
        <dbReference type="SAM" id="SignalP"/>
    </source>
</evidence>
<dbReference type="NCBIfam" id="TIGR04183">
    <property type="entry name" value="Por_Secre_tail"/>
    <property type="match status" value="1"/>
</dbReference>
<evidence type="ECO:0000313" key="2">
    <source>
        <dbReference type="EMBL" id="MCI1189615.1"/>
    </source>
</evidence>
<feature type="chain" id="PRO_5040746343" evidence="1">
    <location>
        <begin position="23"/>
        <end position="263"/>
    </location>
</feature>
<evidence type="ECO:0000313" key="3">
    <source>
        <dbReference type="Proteomes" id="UP001139193"/>
    </source>
</evidence>
<keyword evidence="1" id="KW-0732">Signal</keyword>
<organism evidence="2 3">
    <name type="scientific">Hymenobacter cyanobacteriorum</name>
    <dbReference type="NCBI Taxonomy" id="2926463"/>
    <lineage>
        <taxon>Bacteria</taxon>
        <taxon>Pseudomonadati</taxon>
        <taxon>Bacteroidota</taxon>
        <taxon>Cytophagia</taxon>
        <taxon>Cytophagales</taxon>
        <taxon>Hymenobacteraceae</taxon>
        <taxon>Hymenobacter</taxon>
    </lineage>
</organism>
<dbReference type="EMBL" id="JALBGC010000005">
    <property type="protein sequence ID" value="MCI1189615.1"/>
    <property type="molecule type" value="Genomic_DNA"/>
</dbReference>
<dbReference type="InterPro" id="IPR026444">
    <property type="entry name" value="Secre_tail"/>
</dbReference>
<dbReference type="RefSeq" id="WP_241937837.1">
    <property type="nucleotide sequence ID" value="NZ_JALBGC010000005.1"/>
</dbReference>
<protein>
    <submittedName>
        <fullName evidence="2">T9SS type A sorting domain-containing protein</fullName>
    </submittedName>
</protein>
<keyword evidence="3" id="KW-1185">Reference proteome</keyword>
<reference evidence="2" key="1">
    <citation type="submission" date="2022-03" db="EMBL/GenBank/DDBJ databases">
        <title>Bacterial whole genome sequence for Hymenobacter sp. DH14.</title>
        <authorList>
            <person name="Le V."/>
        </authorList>
    </citation>
    <scope>NUCLEOTIDE SEQUENCE</scope>
    <source>
        <strain evidence="2">DH14</strain>
    </source>
</reference>
<dbReference type="Proteomes" id="UP001139193">
    <property type="component" value="Unassembled WGS sequence"/>
</dbReference>
<comment type="caution">
    <text evidence="2">The sequence shown here is derived from an EMBL/GenBank/DDBJ whole genome shotgun (WGS) entry which is preliminary data.</text>
</comment>